<accession>A0A177TS01</accession>
<keyword evidence="3" id="KW-0378">Hydrolase</keyword>
<dbReference type="GO" id="GO:0005524">
    <property type="term" value="F:ATP binding"/>
    <property type="evidence" value="ECO:0007669"/>
    <property type="project" value="UniProtKB-KW"/>
</dbReference>
<dbReference type="EC" id="3.6.4.13" evidence="1"/>
<evidence type="ECO:0000256" key="6">
    <source>
        <dbReference type="ARBA" id="ARBA00022884"/>
    </source>
</evidence>
<organism evidence="10 11">
    <name type="scientific">Tilletia indica</name>
    <dbReference type="NCBI Taxonomy" id="43049"/>
    <lineage>
        <taxon>Eukaryota</taxon>
        <taxon>Fungi</taxon>
        <taxon>Dikarya</taxon>
        <taxon>Basidiomycota</taxon>
        <taxon>Ustilaginomycotina</taxon>
        <taxon>Exobasidiomycetes</taxon>
        <taxon>Tilletiales</taxon>
        <taxon>Tilletiaceae</taxon>
        <taxon>Tilletia</taxon>
    </lineage>
</organism>
<feature type="compositionally biased region" description="Low complexity" evidence="8">
    <location>
        <begin position="32"/>
        <end position="45"/>
    </location>
</feature>
<feature type="region of interest" description="Disordered" evidence="8">
    <location>
        <begin position="32"/>
        <end position="62"/>
    </location>
</feature>
<keyword evidence="11" id="KW-1185">Reference proteome</keyword>
<evidence type="ECO:0000256" key="1">
    <source>
        <dbReference type="ARBA" id="ARBA00012552"/>
    </source>
</evidence>
<comment type="caution">
    <text evidence="10">The sequence shown here is derived from an EMBL/GenBank/DDBJ whole genome shotgun (WGS) entry which is preliminary data.</text>
</comment>
<dbReference type="GO" id="GO:0016787">
    <property type="term" value="F:hydrolase activity"/>
    <property type="evidence" value="ECO:0007669"/>
    <property type="project" value="UniProtKB-KW"/>
</dbReference>
<protein>
    <recommendedName>
        <fullName evidence="1">RNA helicase</fullName>
        <ecNumber evidence="1">3.6.4.13</ecNumber>
    </recommendedName>
</protein>
<feature type="compositionally biased region" description="Polar residues" evidence="8">
    <location>
        <begin position="82"/>
        <end position="99"/>
    </location>
</feature>
<dbReference type="Gene3D" id="3.40.50.300">
    <property type="entry name" value="P-loop containing nucleotide triphosphate hydrolases"/>
    <property type="match status" value="1"/>
</dbReference>
<name>A0A177TS01_9BASI</name>
<dbReference type="InterPro" id="IPR001650">
    <property type="entry name" value="Helicase_C-like"/>
</dbReference>
<dbReference type="SMART" id="SM00490">
    <property type="entry name" value="HELICc"/>
    <property type="match status" value="1"/>
</dbReference>
<evidence type="ECO:0000259" key="9">
    <source>
        <dbReference type="PROSITE" id="PS51194"/>
    </source>
</evidence>
<dbReference type="InterPro" id="IPR027417">
    <property type="entry name" value="P-loop_NTPase"/>
</dbReference>
<dbReference type="SUPFAM" id="SSF52540">
    <property type="entry name" value="P-loop containing nucleoside triphosphate hydrolases"/>
    <property type="match status" value="1"/>
</dbReference>
<keyword evidence="2" id="KW-0547">Nucleotide-binding</keyword>
<dbReference type="CDD" id="cd18787">
    <property type="entry name" value="SF2_C_DEAD"/>
    <property type="match status" value="1"/>
</dbReference>
<dbReference type="GO" id="GO:0003723">
    <property type="term" value="F:RNA binding"/>
    <property type="evidence" value="ECO:0007669"/>
    <property type="project" value="UniProtKB-KW"/>
</dbReference>
<comment type="catalytic activity">
    <reaction evidence="7">
        <text>ATP + H2O = ADP + phosphate + H(+)</text>
        <dbReference type="Rhea" id="RHEA:13065"/>
        <dbReference type="ChEBI" id="CHEBI:15377"/>
        <dbReference type="ChEBI" id="CHEBI:15378"/>
        <dbReference type="ChEBI" id="CHEBI:30616"/>
        <dbReference type="ChEBI" id="CHEBI:43474"/>
        <dbReference type="ChEBI" id="CHEBI:456216"/>
        <dbReference type="EC" id="3.6.4.13"/>
    </reaction>
</comment>
<dbReference type="PANTHER" id="PTHR47959">
    <property type="entry name" value="ATP-DEPENDENT RNA HELICASE RHLE-RELATED"/>
    <property type="match status" value="1"/>
</dbReference>
<feature type="compositionally biased region" description="Basic and acidic residues" evidence="8">
    <location>
        <begin position="326"/>
        <end position="340"/>
    </location>
</feature>
<evidence type="ECO:0000256" key="7">
    <source>
        <dbReference type="ARBA" id="ARBA00047984"/>
    </source>
</evidence>
<dbReference type="Proteomes" id="UP000077521">
    <property type="component" value="Unassembled WGS sequence"/>
</dbReference>
<sequence length="400" mass="43085">MSAGHLFSTLTGGGVYFDKKKYAGDLALFKQAGSGDSSASSSSGGAAAGKDKRGKGKGKSAPATVVAPALTLPAELDFFGSSSKATVEPSASGSALQKSSGDKKRKRSAKNDDDDDEDDENDSEDDGTCGKAGADAEAPTAAQIAPTKKGSKPSNVHQRVLFVGSEGGKLHALRQLVIDGEMKPPVVLFVQSVQRAQELYSELAYDNLRVDVIHLDRPAAQRRAVVERFKQGQVWVLIATDHMAKMIDTSSCNLVISYDFPQSAEKYTQRVARTGRPGKEGKAVTFFTKEDRPYLKLVVNVMKLAGTTDIPPWLLALPNLSKNDRKNLKRKAPERTDVKEAAGTSTFGRKNAMKRADMVAGSKRRFEKGVDPRPKQKQKKKKEDGGEGEGVHQTGEEEDD</sequence>
<proteinExistence type="predicted"/>
<reference evidence="10" key="2">
    <citation type="journal article" date="2019" name="IMA Fungus">
        <title>Genome sequencing and comparison of five Tilletia species to identify candidate genes for the detection of regulated species infecting wheat.</title>
        <authorList>
            <person name="Nguyen H.D.T."/>
            <person name="Sultana T."/>
            <person name="Kesanakurti P."/>
            <person name="Hambleton S."/>
        </authorList>
    </citation>
    <scope>NUCLEOTIDE SEQUENCE</scope>
    <source>
        <strain evidence="10">DAOMC 236416</strain>
    </source>
</reference>
<evidence type="ECO:0000256" key="3">
    <source>
        <dbReference type="ARBA" id="ARBA00022801"/>
    </source>
</evidence>
<evidence type="ECO:0000313" key="11">
    <source>
        <dbReference type="Proteomes" id="UP000077521"/>
    </source>
</evidence>
<keyword evidence="5" id="KW-0067">ATP-binding</keyword>
<dbReference type="PANTHER" id="PTHR47959:SF15">
    <property type="entry name" value="RNA HELICASE"/>
    <property type="match status" value="1"/>
</dbReference>
<feature type="region of interest" description="Disordered" evidence="8">
    <location>
        <begin position="82"/>
        <end position="153"/>
    </location>
</feature>
<feature type="domain" description="Helicase C-terminal" evidence="9">
    <location>
        <begin position="172"/>
        <end position="318"/>
    </location>
</feature>
<dbReference type="GO" id="GO:0003724">
    <property type="term" value="F:RNA helicase activity"/>
    <property type="evidence" value="ECO:0007669"/>
    <property type="project" value="UniProtKB-EC"/>
</dbReference>
<dbReference type="AlphaFoldDB" id="A0A177TS01"/>
<dbReference type="GO" id="GO:0005829">
    <property type="term" value="C:cytosol"/>
    <property type="evidence" value="ECO:0007669"/>
    <property type="project" value="TreeGrafter"/>
</dbReference>
<keyword evidence="6" id="KW-0694">RNA-binding</keyword>
<evidence type="ECO:0000256" key="8">
    <source>
        <dbReference type="SAM" id="MobiDB-lite"/>
    </source>
</evidence>
<dbReference type="OrthoDB" id="360161at2759"/>
<reference evidence="10" key="1">
    <citation type="submission" date="2016-04" db="EMBL/GenBank/DDBJ databases">
        <authorList>
            <person name="Nguyen H.D."/>
            <person name="Samba Siva P."/>
            <person name="Cullis J."/>
            <person name="Levesque C.A."/>
            <person name="Hambleton S."/>
        </authorList>
    </citation>
    <scope>NUCLEOTIDE SEQUENCE</scope>
    <source>
        <strain evidence="10">DAOMC 236416</strain>
    </source>
</reference>
<feature type="region of interest" description="Disordered" evidence="8">
    <location>
        <begin position="326"/>
        <end position="400"/>
    </location>
</feature>
<keyword evidence="4" id="KW-0347">Helicase</keyword>
<evidence type="ECO:0000256" key="4">
    <source>
        <dbReference type="ARBA" id="ARBA00022806"/>
    </source>
</evidence>
<gene>
    <name evidence="10" type="ORF">A4X13_0g1070</name>
</gene>
<feature type="compositionally biased region" description="Acidic residues" evidence="8">
    <location>
        <begin position="112"/>
        <end position="127"/>
    </location>
</feature>
<evidence type="ECO:0000256" key="2">
    <source>
        <dbReference type="ARBA" id="ARBA00022741"/>
    </source>
</evidence>
<dbReference type="InterPro" id="IPR050079">
    <property type="entry name" value="DEAD_box_RNA_helicase"/>
</dbReference>
<dbReference type="Pfam" id="PF00271">
    <property type="entry name" value="Helicase_C"/>
    <property type="match status" value="1"/>
</dbReference>
<evidence type="ECO:0000256" key="5">
    <source>
        <dbReference type="ARBA" id="ARBA00022840"/>
    </source>
</evidence>
<dbReference type="PROSITE" id="PS51194">
    <property type="entry name" value="HELICASE_CTER"/>
    <property type="match status" value="1"/>
</dbReference>
<dbReference type="EMBL" id="LWDF02000039">
    <property type="protein sequence ID" value="KAE8259356.1"/>
    <property type="molecule type" value="Genomic_DNA"/>
</dbReference>
<evidence type="ECO:0000313" key="10">
    <source>
        <dbReference type="EMBL" id="KAE8259356.1"/>
    </source>
</evidence>